<feature type="compositionally biased region" description="Polar residues" evidence="1">
    <location>
        <begin position="266"/>
        <end position="280"/>
    </location>
</feature>
<organism evidence="2 3">
    <name type="scientific">Microbacterium murale</name>
    <dbReference type="NCBI Taxonomy" id="1081040"/>
    <lineage>
        <taxon>Bacteria</taxon>
        <taxon>Bacillati</taxon>
        <taxon>Actinomycetota</taxon>
        <taxon>Actinomycetes</taxon>
        <taxon>Micrococcales</taxon>
        <taxon>Microbacteriaceae</taxon>
        <taxon>Microbacterium</taxon>
    </lineage>
</organism>
<dbReference type="EMBL" id="BMCM01000001">
    <property type="protein sequence ID" value="GGD69447.1"/>
    <property type="molecule type" value="Genomic_DNA"/>
</dbReference>
<evidence type="ECO:0000256" key="1">
    <source>
        <dbReference type="SAM" id="MobiDB-lite"/>
    </source>
</evidence>
<gene>
    <name evidence="2" type="ORF">GCM10007269_10720</name>
</gene>
<accession>A0ABQ1RJY0</accession>
<reference evidence="3" key="1">
    <citation type="journal article" date="2019" name="Int. J. Syst. Evol. Microbiol.">
        <title>The Global Catalogue of Microorganisms (GCM) 10K type strain sequencing project: providing services to taxonomists for standard genome sequencing and annotation.</title>
        <authorList>
            <consortium name="The Broad Institute Genomics Platform"/>
            <consortium name="The Broad Institute Genome Sequencing Center for Infectious Disease"/>
            <person name="Wu L."/>
            <person name="Ma J."/>
        </authorList>
    </citation>
    <scope>NUCLEOTIDE SEQUENCE [LARGE SCALE GENOMIC DNA]</scope>
    <source>
        <strain evidence="3">CCM 7640</strain>
    </source>
</reference>
<sequence>MPDATEKERSDFKAAIADLSTFSTAGQRPGGPNFGVAVAVLLHRTDPSRFMIPPVGDATTTSDLQLKVCDPTWAKAPDFLPESATGPIYKPFTTSFKGLSPAVNNWRNSFDIQGGIGCNAPLDPAYLQSAEYVTEHRFDCAFREVHTGLCGAAGADALCFNPDKRGTGLPSWSETRARPRPKLLRRGKDSNGTVGYWSIEPTSSSLADLLGDPTIRVPAASFATALFAGSPYWSRWGNDYSASRLQNLLALDDERFFTLFEGASSTTVSTDTGTEIQPQPQEDRQQGVHELPSQPSTNGVKSGRSALGKSVDYVEADTSIVIERASYESDPERRRQLLEKATRGHRRVLNALAGSLRSCGFSVDEQPGGYDLHAFDGASRHLLFEAKTWTSSNLAAQVRSGWAQLEEYAFRNREITGEAPELVLAFDHAPPTDFWAWDWFASRKSPYVVWVDGTDLVTFDHHADWLAGLLVNESAPK</sequence>
<comment type="caution">
    <text evidence="2">The sequence shown here is derived from an EMBL/GenBank/DDBJ whole genome shotgun (WGS) entry which is preliminary data.</text>
</comment>
<protein>
    <submittedName>
        <fullName evidence="2">Uncharacterized protein</fullName>
    </submittedName>
</protein>
<dbReference type="RefSeq" id="WP_188435493.1">
    <property type="nucleotide sequence ID" value="NZ_BMCM01000001.1"/>
</dbReference>
<feature type="region of interest" description="Disordered" evidence="1">
    <location>
        <begin position="266"/>
        <end position="305"/>
    </location>
</feature>
<evidence type="ECO:0000313" key="2">
    <source>
        <dbReference type="EMBL" id="GGD69447.1"/>
    </source>
</evidence>
<name>A0ABQ1RJY0_9MICO</name>
<dbReference type="Proteomes" id="UP000629365">
    <property type="component" value="Unassembled WGS sequence"/>
</dbReference>
<keyword evidence="3" id="KW-1185">Reference proteome</keyword>
<evidence type="ECO:0000313" key="3">
    <source>
        <dbReference type="Proteomes" id="UP000629365"/>
    </source>
</evidence>
<proteinExistence type="predicted"/>